<dbReference type="AlphaFoldDB" id="A0A9Q9AIJ0"/>
<keyword evidence="3" id="KW-1185">Reference proteome</keyword>
<accession>A0A9Q9AIJ0</accession>
<dbReference type="Proteomes" id="UP001056384">
    <property type="component" value="Chromosome 2"/>
</dbReference>
<feature type="compositionally biased region" description="Polar residues" evidence="1">
    <location>
        <begin position="56"/>
        <end position="75"/>
    </location>
</feature>
<dbReference type="EMBL" id="CP099419">
    <property type="protein sequence ID" value="USW49685.1"/>
    <property type="molecule type" value="Genomic_DNA"/>
</dbReference>
<name>A0A9Q9AIJ0_9PEZI</name>
<sequence>MARYEPNALPESLWKSMKEDERRAYRRANPPRQPSDYSEAPAPPPQPSWGNLFPGQGNSETSTPVPQSSQQNITLQEFPALGTAQPSGAQAGEAEILPSSDNKDPGPEEQLARFEALATTDAESVASVDTNKSSLDLNTSVGASIPTLGSGIRLDSLPQRKDSGTTEARQCSQVPLRTFIPGSLPGVV</sequence>
<evidence type="ECO:0000313" key="3">
    <source>
        <dbReference type="Proteomes" id="UP001056384"/>
    </source>
</evidence>
<reference evidence="2" key="1">
    <citation type="submission" date="2022-06" db="EMBL/GenBank/DDBJ databases">
        <title>Complete genome sequences of two strains of the flax pathogen Septoria linicola.</title>
        <authorList>
            <person name="Lapalu N."/>
            <person name="Simon A."/>
            <person name="Demenou B."/>
            <person name="Paumier D."/>
            <person name="Guillot M.-P."/>
            <person name="Gout L."/>
            <person name="Valade R."/>
        </authorList>
    </citation>
    <scope>NUCLEOTIDE SEQUENCE</scope>
    <source>
        <strain evidence="2">SE15195</strain>
    </source>
</reference>
<organism evidence="2 3">
    <name type="scientific">Septoria linicola</name>
    <dbReference type="NCBI Taxonomy" id="215465"/>
    <lineage>
        <taxon>Eukaryota</taxon>
        <taxon>Fungi</taxon>
        <taxon>Dikarya</taxon>
        <taxon>Ascomycota</taxon>
        <taxon>Pezizomycotina</taxon>
        <taxon>Dothideomycetes</taxon>
        <taxon>Dothideomycetidae</taxon>
        <taxon>Mycosphaerellales</taxon>
        <taxon>Mycosphaerellaceae</taxon>
        <taxon>Septoria</taxon>
    </lineage>
</organism>
<feature type="compositionally biased region" description="Polar residues" evidence="1">
    <location>
        <begin position="127"/>
        <end position="142"/>
    </location>
</feature>
<evidence type="ECO:0000256" key="1">
    <source>
        <dbReference type="SAM" id="MobiDB-lite"/>
    </source>
</evidence>
<proteinExistence type="predicted"/>
<feature type="compositionally biased region" description="Basic and acidic residues" evidence="1">
    <location>
        <begin position="101"/>
        <end position="110"/>
    </location>
</feature>
<evidence type="ECO:0000313" key="2">
    <source>
        <dbReference type="EMBL" id="USW49685.1"/>
    </source>
</evidence>
<feature type="region of interest" description="Disordered" evidence="1">
    <location>
        <begin position="124"/>
        <end position="170"/>
    </location>
</feature>
<protein>
    <submittedName>
        <fullName evidence="2">Uncharacterized protein</fullName>
    </submittedName>
</protein>
<gene>
    <name evidence="2" type="ORF">Slin15195_G030040</name>
</gene>
<feature type="region of interest" description="Disordered" evidence="1">
    <location>
        <begin position="1"/>
        <end position="110"/>
    </location>
</feature>